<dbReference type="InterPro" id="IPR020807">
    <property type="entry name" value="PKS_DH"/>
</dbReference>
<dbReference type="Gene3D" id="1.10.1200.10">
    <property type="entry name" value="ACP-like"/>
    <property type="match status" value="1"/>
</dbReference>
<name>A0A1Y5XZG6_KIBAR</name>
<keyword evidence="1" id="KW-0596">Phosphopantetheine</keyword>
<protein>
    <submittedName>
        <fullName evidence="9">Acyl transferase domain-containing protein</fullName>
    </submittedName>
</protein>
<dbReference type="InterPro" id="IPR009081">
    <property type="entry name" value="PP-bd_ACP"/>
</dbReference>
<dbReference type="Pfam" id="PF00109">
    <property type="entry name" value="ketoacyl-synt"/>
    <property type="match status" value="1"/>
</dbReference>
<keyword evidence="2" id="KW-0597">Phosphoprotein</keyword>
<dbReference type="InterPro" id="IPR001227">
    <property type="entry name" value="Ac_transferase_dom_sf"/>
</dbReference>
<dbReference type="InterPro" id="IPR016036">
    <property type="entry name" value="Malonyl_transacylase_ACP-bd"/>
</dbReference>
<feature type="region of interest" description="C-terminal hotdog fold" evidence="5">
    <location>
        <begin position="1058"/>
        <end position="1198"/>
    </location>
</feature>
<evidence type="ECO:0000313" key="10">
    <source>
        <dbReference type="Proteomes" id="UP000192674"/>
    </source>
</evidence>
<dbReference type="CDD" id="cd08956">
    <property type="entry name" value="KR_3_FAS_SDR_x"/>
    <property type="match status" value="1"/>
</dbReference>
<dbReference type="OrthoDB" id="9778690at2"/>
<gene>
    <name evidence="9" type="ORF">SAMN05661093_07452</name>
</gene>
<dbReference type="InterPro" id="IPR055123">
    <property type="entry name" value="SpnB-like_Rossmann"/>
</dbReference>
<dbReference type="GO" id="GO:0004312">
    <property type="term" value="F:fatty acid synthase activity"/>
    <property type="evidence" value="ECO:0007669"/>
    <property type="project" value="TreeGrafter"/>
</dbReference>
<dbReference type="InterPro" id="IPR016039">
    <property type="entry name" value="Thiolase-like"/>
</dbReference>
<dbReference type="InterPro" id="IPR036736">
    <property type="entry name" value="ACP-like_sf"/>
</dbReference>
<dbReference type="InterPro" id="IPR032821">
    <property type="entry name" value="PKS_assoc"/>
</dbReference>
<dbReference type="Gene3D" id="3.30.70.3290">
    <property type="match status" value="1"/>
</dbReference>
<feature type="active site" description="Proton donor; for dehydratase activity" evidence="5">
    <location>
        <position position="1120"/>
    </location>
</feature>
<evidence type="ECO:0000256" key="5">
    <source>
        <dbReference type="PROSITE-ProRule" id="PRU01363"/>
    </source>
</evidence>
<dbReference type="Proteomes" id="UP000192674">
    <property type="component" value="Unassembled WGS sequence"/>
</dbReference>
<dbReference type="PROSITE" id="PS52019">
    <property type="entry name" value="PKS_MFAS_DH"/>
    <property type="match status" value="1"/>
</dbReference>
<feature type="domain" description="Ketosynthase family 3 (KS3)" evidence="7">
    <location>
        <begin position="34"/>
        <end position="462"/>
    </location>
</feature>
<dbReference type="SMART" id="SM00825">
    <property type="entry name" value="PKS_KS"/>
    <property type="match status" value="1"/>
</dbReference>
<dbReference type="InterPro" id="IPR020841">
    <property type="entry name" value="PKS_Beta-ketoAc_synthase_dom"/>
</dbReference>
<dbReference type="InterPro" id="IPR049900">
    <property type="entry name" value="PKS_mFAS_DH"/>
</dbReference>
<dbReference type="InterPro" id="IPR016035">
    <property type="entry name" value="Acyl_Trfase/lysoPLipase"/>
</dbReference>
<dbReference type="GO" id="GO:0004315">
    <property type="term" value="F:3-oxoacyl-[acyl-carrier-protein] synthase activity"/>
    <property type="evidence" value="ECO:0007669"/>
    <property type="project" value="InterPro"/>
</dbReference>
<dbReference type="EMBL" id="FWXV01000008">
    <property type="protein sequence ID" value="SMD22488.1"/>
    <property type="molecule type" value="Genomic_DNA"/>
</dbReference>
<dbReference type="InterPro" id="IPR049552">
    <property type="entry name" value="PKS_DH_N"/>
</dbReference>
<evidence type="ECO:0000259" key="8">
    <source>
        <dbReference type="PROSITE" id="PS52019"/>
    </source>
</evidence>
<evidence type="ECO:0000313" key="9">
    <source>
        <dbReference type="EMBL" id="SMD22488.1"/>
    </source>
</evidence>
<keyword evidence="4" id="KW-0012">Acyltransferase</keyword>
<dbReference type="InterPro" id="IPR013968">
    <property type="entry name" value="PKS_KR"/>
</dbReference>
<dbReference type="Pfam" id="PF00698">
    <property type="entry name" value="Acyl_transf_1"/>
    <property type="match status" value="1"/>
</dbReference>
<dbReference type="Pfam" id="PF08659">
    <property type="entry name" value="KR"/>
    <property type="match status" value="1"/>
</dbReference>
<dbReference type="Pfam" id="PF16197">
    <property type="entry name" value="KAsynt_C_assoc"/>
    <property type="match status" value="1"/>
</dbReference>
<dbReference type="Gene3D" id="3.40.47.10">
    <property type="match status" value="1"/>
</dbReference>
<dbReference type="InterPro" id="IPR057326">
    <property type="entry name" value="KR_dom"/>
</dbReference>
<keyword evidence="10" id="KW-1185">Reference proteome</keyword>
<dbReference type="Pfam" id="PF02801">
    <property type="entry name" value="Ketoacyl-synt_C"/>
    <property type="match status" value="1"/>
</dbReference>
<dbReference type="SMART" id="SM00822">
    <property type="entry name" value="PKS_KR"/>
    <property type="match status" value="1"/>
</dbReference>
<evidence type="ECO:0000256" key="4">
    <source>
        <dbReference type="ARBA" id="ARBA00023315"/>
    </source>
</evidence>
<dbReference type="InterPro" id="IPR018201">
    <property type="entry name" value="Ketoacyl_synth_AS"/>
</dbReference>
<dbReference type="SMART" id="SM00826">
    <property type="entry name" value="PKS_DH"/>
    <property type="match status" value="1"/>
</dbReference>
<feature type="active site" description="Proton acceptor; for dehydratase activity" evidence="5">
    <location>
        <position position="953"/>
    </location>
</feature>
<dbReference type="SUPFAM" id="SSF53901">
    <property type="entry name" value="Thiolase-like"/>
    <property type="match status" value="1"/>
</dbReference>
<dbReference type="GO" id="GO:0031177">
    <property type="term" value="F:phosphopantetheine binding"/>
    <property type="evidence" value="ECO:0007669"/>
    <property type="project" value="InterPro"/>
</dbReference>
<dbReference type="Pfam" id="PF00550">
    <property type="entry name" value="PP-binding"/>
    <property type="match status" value="1"/>
</dbReference>
<proteinExistence type="predicted"/>
<sequence length="1742" mass="183016">MSSSTSTVVEALRASLIENERLENENAQLRDQLTSPVAIVGMACRFPGGVTSPEDLWELVSTGTDGITEFPADRGWDVDKLYHPDPDHPGTSYAKEGGFLVDCGDFDAGFFGISPREALAMDPQQRLMLQISWEALERAGIDPASLRGKDVGVFTGEMYHDYAVGYTDKDGSAPDGVADYLMIGGAGSVLSGRVSYFLGLEGPAATVDTACSSSLVTLHWAVQSLRSGECSMALAGGVTVMAGADAFVAFSRQRGLAPDGRCKSFSASANGTGWAEGAGVLVLERLSDAIRNKRRIWGVIRGSAVNQDGASNGLTAPNGPSQQRVIRRALADAGITASGVDVVEAHGTGTTLGDPIEAQALLAAYGQNRDRPLALGSVKSNIGHTQAAAGVAGVIKMVMAMRNGVMPKTLHVDEPSRQVDWSAGAVELLTEAKDWPSLDRPRRAGVSGFGVSGTNAHVIVEQAPDPVPGHETSGVLDTVVPLLISGRGQAAVADQATRLANFLTENSTVDLLEVGRALVRTRGLLPERAAVIAANRDEALTGLAALAAGRSTVNTATDSKLAVLFTGQGSQRVGMARGLHERFPVFQKAFDDVCGLLDAQLAGFVDQPVADVVFGFDVLDQTVFAQAGLFAVELSLFRLVESWGVGADFVGGHSIGEVTAACVAGVLSVEDAAVLVAARGRLMQALPPGGAMVSVAAPESVVSSYPVDVAAVNGPSSVVISGPERDVLDAAEKLSAEGVKTRRLNVSHAFHSSLMEPMLDEFRAVLDKLDFKSPTIALVSNVTGEIADPDLVTSPGYWVDHVRRTVRFADGVSALHAAGVSTFFELGPDGVLSGMGAEVAEDAVFVPALRKDNDDIRAFVTAMARLHTGGTFVDWHTVLGESAGLPVELPTYAFQQQRYWLESGKGSTGDPADLGLSKVEHSMLGAVTEVPSTGQVLFTSRWSRWTHPWLTDHGVGDVTLVPGAAFVELVARAGDEVGCGLLAELIMESPLVLPADGSVQIQVSVGTADDFGHRPVQVYSRHADAGPGVEWNRHVSGRLAPDASSPDFELMHWPPHGAAPIDDAPKYAYADLAEANYRYGAAFQGLRAVWTRGDDVYAEVTLPEEAGSADGYGIHPALLDAALHAAVFRPDTGQEPRLALPFAWNDVRLYANGATTVRVHLTPRGPDGIGLRVADVSGAPVLSVEALISRTVSPQQLSAGLGVAQDQLFRVVWEPTTVKQRGAELFAVPVATAEDVRALVESGDSPEVLLLDVVGDDPAGPDEVRALAERVLEVVQAWQGELAMQDTRLLAVTHGAVAVQDVDEITDLAAAAVNGLLRSAHAENPGRMLLIDTDDTDESLRVLPDVLATREPQVALRSGVMSVPRLVRTVPTGQGRQLDQAGTVLITGGTGALGAMLARHLVTAHGIKSLTLVSRRGPDAPGAAKLTAELTELGARVQIVAADIADRAAVAGVLAGVPSDAPLTAIVHTAGVLDDGVLTAMTPERLDTVFRPKVDAAIALHELTKDIDLAAFVLYSSAAGTMGNPGQANYAAANAFLDALAQHRRALGLTGTSLAWGWWGDSSEIADHLDETDLKRIDRLGILSLSEQEGNELFDASLRSGEAVLTPAKFDFAAMQALADEGHVPALLRGLLRVSRRSVGDGVTKASKLAEQLAGASPAERERILLDLVGQEASGILGHDSADEFGPDTVLFEVGYDSLTAVELRNRLSLLTGLRLPPSFAFDHPTVQLIVEQLLELLGAAG</sequence>
<dbReference type="PANTHER" id="PTHR43775">
    <property type="entry name" value="FATTY ACID SYNTHASE"/>
    <property type="match status" value="1"/>
</dbReference>
<reference evidence="9 10" key="1">
    <citation type="submission" date="2017-04" db="EMBL/GenBank/DDBJ databases">
        <authorList>
            <person name="Afonso C.L."/>
            <person name="Miller P.J."/>
            <person name="Scott M.A."/>
            <person name="Spackman E."/>
            <person name="Goraichik I."/>
            <person name="Dimitrov K.M."/>
            <person name="Suarez D.L."/>
            <person name="Swayne D.E."/>
        </authorList>
    </citation>
    <scope>NUCLEOTIDE SEQUENCE [LARGE SCALE GENOMIC DNA]</scope>
    <source>
        <strain evidence="9 10">DSM 43828</strain>
    </source>
</reference>
<dbReference type="InterPro" id="IPR006162">
    <property type="entry name" value="Ppantetheine_attach_site"/>
</dbReference>
<dbReference type="PROSITE" id="PS00012">
    <property type="entry name" value="PHOSPHOPANTETHEINE"/>
    <property type="match status" value="1"/>
</dbReference>
<accession>A0A1Y5XZG6</accession>
<dbReference type="InterPro" id="IPR020806">
    <property type="entry name" value="PKS_PP-bd"/>
</dbReference>
<dbReference type="Gene3D" id="3.40.50.720">
    <property type="entry name" value="NAD(P)-binding Rossmann-like Domain"/>
    <property type="match status" value="1"/>
</dbReference>
<dbReference type="InterPro" id="IPR014030">
    <property type="entry name" value="Ketoacyl_synth_N"/>
</dbReference>
<dbReference type="Gene3D" id="3.40.366.10">
    <property type="entry name" value="Malonyl-Coenzyme A Acyl Carrier Protein, domain 2"/>
    <property type="match status" value="1"/>
</dbReference>
<organism evidence="9 10">
    <name type="scientific">Kibdelosporangium aridum</name>
    <dbReference type="NCBI Taxonomy" id="2030"/>
    <lineage>
        <taxon>Bacteria</taxon>
        <taxon>Bacillati</taxon>
        <taxon>Actinomycetota</taxon>
        <taxon>Actinomycetes</taxon>
        <taxon>Pseudonocardiales</taxon>
        <taxon>Pseudonocardiaceae</taxon>
        <taxon>Kibdelosporangium</taxon>
    </lineage>
</organism>
<dbReference type="SMART" id="SM00823">
    <property type="entry name" value="PKS_PP"/>
    <property type="match status" value="1"/>
</dbReference>
<dbReference type="Pfam" id="PF21089">
    <property type="entry name" value="PKS_DH_N"/>
    <property type="match status" value="1"/>
</dbReference>
<dbReference type="SUPFAM" id="SSF55048">
    <property type="entry name" value="Probable ACP-binding domain of malonyl-CoA ACP transacylase"/>
    <property type="match status" value="1"/>
</dbReference>
<dbReference type="PANTHER" id="PTHR43775:SF51">
    <property type="entry name" value="INACTIVE PHENOLPHTHIOCEROL SYNTHESIS POLYKETIDE SYNTHASE TYPE I PKS1-RELATED"/>
    <property type="match status" value="1"/>
</dbReference>
<dbReference type="PROSITE" id="PS52004">
    <property type="entry name" value="KS3_2"/>
    <property type="match status" value="1"/>
</dbReference>
<evidence type="ECO:0000256" key="3">
    <source>
        <dbReference type="ARBA" id="ARBA00022679"/>
    </source>
</evidence>
<evidence type="ECO:0000256" key="1">
    <source>
        <dbReference type="ARBA" id="ARBA00022450"/>
    </source>
</evidence>
<dbReference type="InterPro" id="IPR014031">
    <property type="entry name" value="Ketoacyl_synth_C"/>
</dbReference>
<dbReference type="FunFam" id="3.40.47.10:FF:000019">
    <property type="entry name" value="Polyketide synthase type I"/>
    <property type="match status" value="1"/>
</dbReference>
<feature type="domain" description="Carrier" evidence="6">
    <location>
        <begin position="1663"/>
        <end position="1738"/>
    </location>
</feature>
<dbReference type="SUPFAM" id="SSF51735">
    <property type="entry name" value="NAD(P)-binding Rossmann-fold domains"/>
    <property type="match status" value="2"/>
</dbReference>
<dbReference type="InterPro" id="IPR050091">
    <property type="entry name" value="PKS_NRPS_Biosynth_Enz"/>
</dbReference>
<feature type="region of interest" description="N-terminal hotdog fold" evidence="5">
    <location>
        <begin position="921"/>
        <end position="1046"/>
    </location>
</feature>
<dbReference type="InterPro" id="IPR036291">
    <property type="entry name" value="NAD(P)-bd_dom_sf"/>
</dbReference>
<dbReference type="SUPFAM" id="SSF47336">
    <property type="entry name" value="ACP-like"/>
    <property type="match status" value="1"/>
</dbReference>
<evidence type="ECO:0000259" key="7">
    <source>
        <dbReference type="PROSITE" id="PS52004"/>
    </source>
</evidence>
<dbReference type="Gene3D" id="3.10.129.110">
    <property type="entry name" value="Polyketide synthase dehydratase"/>
    <property type="match status" value="1"/>
</dbReference>
<dbReference type="SUPFAM" id="SSF52151">
    <property type="entry name" value="FabD/lysophospholipase-like"/>
    <property type="match status" value="1"/>
</dbReference>
<dbReference type="CDD" id="cd00833">
    <property type="entry name" value="PKS"/>
    <property type="match status" value="1"/>
</dbReference>
<dbReference type="Pfam" id="PF22953">
    <property type="entry name" value="SpnB_Rossmann"/>
    <property type="match status" value="1"/>
</dbReference>
<dbReference type="SMART" id="SM00827">
    <property type="entry name" value="PKS_AT"/>
    <property type="match status" value="1"/>
</dbReference>
<evidence type="ECO:0000259" key="6">
    <source>
        <dbReference type="PROSITE" id="PS50075"/>
    </source>
</evidence>
<dbReference type="InterPro" id="IPR042104">
    <property type="entry name" value="PKS_dehydratase_sf"/>
</dbReference>
<dbReference type="PROSITE" id="PS00606">
    <property type="entry name" value="KS3_1"/>
    <property type="match status" value="1"/>
</dbReference>
<evidence type="ECO:0000256" key="2">
    <source>
        <dbReference type="ARBA" id="ARBA00022553"/>
    </source>
</evidence>
<dbReference type="PROSITE" id="PS50075">
    <property type="entry name" value="CARRIER"/>
    <property type="match status" value="1"/>
</dbReference>
<dbReference type="GO" id="GO:0006633">
    <property type="term" value="P:fatty acid biosynthetic process"/>
    <property type="evidence" value="ECO:0007669"/>
    <property type="project" value="InterPro"/>
</dbReference>
<dbReference type="InterPro" id="IPR049551">
    <property type="entry name" value="PKS_DH_C"/>
</dbReference>
<feature type="domain" description="PKS/mFAS DH" evidence="8">
    <location>
        <begin position="921"/>
        <end position="1198"/>
    </location>
</feature>
<keyword evidence="3 9" id="KW-0808">Transferase</keyword>
<dbReference type="Pfam" id="PF14765">
    <property type="entry name" value="PS-DH"/>
    <property type="match status" value="1"/>
</dbReference>
<dbReference type="InterPro" id="IPR014043">
    <property type="entry name" value="Acyl_transferase_dom"/>
</dbReference>